<gene>
    <name evidence="1" type="ORF">HanXRQr2_Chr07g0316771</name>
</gene>
<evidence type="ECO:0000313" key="1">
    <source>
        <dbReference type="EMBL" id="KAF5800509.1"/>
    </source>
</evidence>
<dbReference type="EMBL" id="MNCJ02000322">
    <property type="protein sequence ID" value="KAF5800509.1"/>
    <property type="molecule type" value="Genomic_DNA"/>
</dbReference>
<sequence>MFNLATFIPASASFHIISLVSVDGPIVQTIFVLRLTMGFDHLPFLTTSDLMCVFRCDGNNLGGGSPSGDAKNTTTAAVANRAIGSNTRKVEDLLINLIANKRSVKQLCSHYLSHRCCLKI</sequence>
<dbReference type="Gramene" id="mRNA:HanXRQr2_Chr07g0316771">
    <property type="protein sequence ID" value="mRNA:HanXRQr2_Chr07g0316771"/>
    <property type="gene ID" value="HanXRQr2_Chr07g0316771"/>
</dbReference>
<accession>A0A9K3NHK3</accession>
<name>A0A9K3NHK3_HELAN</name>
<evidence type="ECO:0000313" key="2">
    <source>
        <dbReference type="Proteomes" id="UP000215914"/>
    </source>
</evidence>
<dbReference type="Proteomes" id="UP000215914">
    <property type="component" value="Unassembled WGS sequence"/>
</dbReference>
<organism evidence="1 2">
    <name type="scientific">Helianthus annuus</name>
    <name type="common">Common sunflower</name>
    <dbReference type="NCBI Taxonomy" id="4232"/>
    <lineage>
        <taxon>Eukaryota</taxon>
        <taxon>Viridiplantae</taxon>
        <taxon>Streptophyta</taxon>
        <taxon>Embryophyta</taxon>
        <taxon>Tracheophyta</taxon>
        <taxon>Spermatophyta</taxon>
        <taxon>Magnoliopsida</taxon>
        <taxon>eudicotyledons</taxon>
        <taxon>Gunneridae</taxon>
        <taxon>Pentapetalae</taxon>
        <taxon>asterids</taxon>
        <taxon>campanulids</taxon>
        <taxon>Asterales</taxon>
        <taxon>Asteraceae</taxon>
        <taxon>Asteroideae</taxon>
        <taxon>Heliantheae alliance</taxon>
        <taxon>Heliantheae</taxon>
        <taxon>Helianthus</taxon>
    </lineage>
</organism>
<comment type="caution">
    <text evidence="1">The sequence shown here is derived from an EMBL/GenBank/DDBJ whole genome shotgun (WGS) entry which is preliminary data.</text>
</comment>
<keyword evidence="2" id="KW-1185">Reference proteome</keyword>
<protein>
    <submittedName>
        <fullName evidence="1">Uncharacterized protein</fullName>
    </submittedName>
</protein>
<proteinExistence type="predicted"/>
<reference evidence="1" key="2">
    <citation type="submission" date="2020-06" db="EMBL/GenBank/DDBJ databases">
        <title>Helianthus annuus Genome sequencing and assembly Release 2.</title>
        <authorList>
            <person name="Gouzy J."/>
            <person name="Langlade N."/>
            <person name="Munos S."/>
        </authorList>
    </citation>
    <scope>NUCLEOTIDE SEQUENCE</scope>
    <source>
        <tissue evidence="1">Leaves</tissue>
    </source>
</reference>
<reference evidence="1" key="1">
    <citation type="journal article" date="2017" name="Nature">
        <title>The sunflower genome provides insights into oil metabolism, flowering and Asterid evolution.</title>
        <authorList>
            <person name="Badouin H."/>
            <person name="Gouzy J."/>
            <person name="Grassa C.J."/>
            <person name="Murat F."/>
            <person name="Staton S.E."/>
            <person name="Cottret L."/>
            <person name="Lelandais-Briere C."/>
            <person name="Owens G.L."/>
            <person name="Carrere S."/>
            <person name="Mayjonade B."/>
            <person name="Legrand L."/>
            <person name="Gill N."/>
            <person name="Kane N.C."/>
            <person name="Bowers J.E."/>
            <person name="Hubner S."/>
            <person name="Bellec A."/>
            <person name="Berard A."/>
            <person name="Berges H."/>
            <person name="Blanchet N."/>
            <person name="Boniface M.C."/>
            <person name="Brunel D."/>
            <person name="Catrice O."/>
            <person name="Chaidir N."/>
            <person name="Claudel C."/>
            <person name="Donnadieu C."/>
            <person name="Faraut T."/>
            <person name="Fievet G."/>
            <person name="Helmstetter N."/>
            <person name="King M."/>
            <person name="Knapp S.J."/>
            <person name="Lai Z."/>
            <person name="Le Paslier M.C."/>
            <person name="Lippi Y."/>
            <person name="Lorenzon L."/>
            <person name="Mandel J.R."/>
            <person name="Marage G."/>
            <person name="Marchand G."/>
            <person name="Marquand E."/>
            <person name="Bret-Mestries E."/>
            <person name="Morien E."/>
            <person name="Nambeesan S."/>
            <person name="Nguyen T."/>
            <person name="Pegot-Espagnet P."/>
            <person name="Pouilly N."/>
            <person name="Raftis F."/>
            <person name="Sallet E."/>
            <person name="Schiex T."/>
            <person name="Thomas J."/>
            <person name="Vandecasteele C."/>
            <person name="Vares D."/>
            <person name="Vear F."/>
            <person name="Vautrin S."/>
            <person name="Crespi M."/>
            <person name="Mangin B."/>
            <person name="Burke J.M."/>
            <person name="Salse J."/>
            <person name="Munos S."/>
            <person name="Vincourt P."/>
            <person name="Rieseberg L.H."/>
            <person name="Langlade N.B."/>
        </authorList>
    </citation>
    <scope>NUCLEOTIDE SEQUENCE</scope>
    <source>
        <tissue evidence="1">Leaves</tissue>
    </source>
</reference>
<dbReference type="AlphaFoldDB" id="A0A9K3NHK3"/>